<feature type="compositionally biased region" description="Low complexity" evidence="2">
    <location>
        <begin position="41"/>
        <end position="62"/>
    </location>
</feature>
<evidence type="ECO:0000313" key="5">
    <source>
        <dbReference type="Proteomes" id="UP001500432"/>
    </source>
</evidence>
<dbReference type="RefSeq" id="WP_344300422.1">
    <property type="nucleotide sequence ID" value="NZ_BAAAQW010000008.1"/>
</dbReference>
<feature type="domain" description="Lipid/polyisoprenoid-binding YceI-like" evidence="3">
    <location>
        <begin position="66"/>
        <end position="230"/>
    </location>
</feature>
<dbReference type="Proteomes" id="UP001500432">
    <property type="component" value="Unassembled WGS sequence"/>
</dbReference>
<gene>
    <name evidence="4" type="ORF">GCM10009849_28500</name>
</gene>
<keyword evidence="5" id="KW-1185">Reference proteome</keyword>
<dbReference type="Gene3D" id="2.40.128.110">
    <property type="entry name" value="Lipid/polyisoprenoid-binding, YceI-like"/>
    <property type="match status" value="1"/>
</dbReference>
<dbReference type="PANTHER" id="PTHR34406">
    <property type="entry name" value="PROTEIN YCEI"/>
    <property type="match status" value="1"/>
</dbReference>
<evidence type="ECO:0000313" key="4">
    <source>
        <dbReference type="EMBL" id="GAA2201969.1"/>
    </source>
</evidence>
<organism evidence="4 5">
    <name type="scientific">Sinomonas flava</name>
    <dbReference type="NCBI Taxonomy" id="496857"/>
    <lineage>
        <taxon>Bacteria</taxon>
        <taxon>Bacillati</taxon>
        <taxon>Actinomycetota</taxon>
        <taxon>Actinomycetes</taxon>
        <taxon>Micrococcales</taxon>
        <taxon>Micrococcaceae</taxon>
        <taxon>Sinomonas</taxon>
    </lineage>
</organism>
<accession>A0ABN3BYG4</accession>
<reference evidence="4 5" key="1">
    <citation type="journal article" date="2019" name="Int. J. Syst. Evol. Microbiol.">
        <title>The Global Catalogue of Microorganisms (GCM) 10K type strain sequencing project: providing services to taxonomists for standard genome sequencing and annotation.</title>
        <authorList>
            <consortium name="The Broad Institute Genomics Platform"/>
            <consortium name="The Broad Institute Genome Sequencing Center for Infectious Disease"/>
            <person name="Wu L."/>
            <person name="Ma J."/>
        </authorList>
    </citation>
    <scope>NUCLEOTIDE SEQUENCE [LARGE SCALE GENOMIC DNA]</scope>
    <source>
        <strain evidence="4 5">JCM 16034</strain>
    </source>
</reference>
<feature type="region of interest" description="Disordered" evidence="2">
    <location>
        <begin position="39"/>
        <end position="69"/>
    </location>
</feature>
<dbReference type="EMBL" id="BAAAQW010000008">
    <property type="protein sequence ID" value="GAA2201969.1"/>
    <property type="molecule type" value="Genomic_DNA"/>
</dbReference>
<dbReference type="SUPFAM" id="SSF101874">
    <property type="entry name" value="YceI-like"/>
    <property type="match status" value="1"/>
</dbReference>
<dbReference type="Pfam" id="PF04264">
    <property type="entry name" value="YceI"/>
    <property type="match status" value="1"/>
</dbReference>
<evidence type="ECO:0000256" key="2">
    <source>
        <dbReference type="SAM" id="MobiDB-lite"/>
    </source>
</evidence>
<comment type="caution">
    <text evidence="4">The sequence shown here is derived from an EMBL/GenBank/DDBJ whole genome shotgun (WGS) entry which is preliminary data.</text>
</comment>
<evidence type="ECO:0000259" key="3">
    <source>
        <dbReference type="SMART" id="SM00867"/>
    </source>
</evidence>
<dbReference type="InterPro" id="IPR007372">
    <property type="entry name" value="Lipid/polyisoprenoid-bd_YceI"/>
</dbReference>
<dbReference type="SMART" id="SM00867">
    <property type="entry name" value="YceI"/>
    <property type="match status" value="1"/>
</dbReference>
<protein>
    <recommendedName>
        <fullName evidence="3">Lipid/polyisoprenoid-binding YceI-like domain-containing protein</fullName>
    </recommendedName>
</protein>
<sequence length="233" mass="24059">MSKRRLWIVVGLFVIVFGIVAAAAGPRLYAAAQPEARDPLSVTAPAPPSSASGSTTPRPATADNGTWTVGAGSQAGYRIREVLNGADVTVVGRTNRVTGSATVADGKLTAANVVVDAASIATDQSGRDNYFRFTVMATSKYPNATFTLTSPVALPEIGASPTEVKAAGTLELAGKKRDVTATLQVVRDGGRVSASGSIPIAVRDYGIDPPNLGFVKVEDSGQVEFLVNLTQGR</sequence>
<evidence type="ECO:0000256" key="1">
    <source>
        <dbReference type="ARBA" id="ARBA00008812"/>
    </source>
</evidence>
<comment type="similarity">
    <text evidence="1">Belongs to the UPF0312 family.</text>
</comment>
<proteinExistence type="inferred from homology"/>
<dbReference type="InterPro" id="IPR036761">
    <property type="entry name" value="TTHA0802/YceI-like_sf"/>
</dbReference>
<dbReference type="PANTHER" id="PTHR34406:SF1">
    <property type="entry name" value="PROTEIN YCEI"/>
    <property type="match status" value="1"/>
</dbReference>
<name>A0ABN3BYG4_9MICC</name>